<sequence>MSAIITEKFRRHQATQFYESFSETASNKYYLMIGKSTPFTSSTSGGTDESPATPADDITTEYYAWDHAVALKNIASTDVNYAVPRRDWANSTVYDMYEHNVSSSNLTTSGASTIYQSTFFFRTSDNRVYKVLDNNAGTAYSGAEPTSTSTSPFELGGYTLKYMYTISASDQTKYLTTDFMSVTTDSTVAAAATDGKIESLVITAGSSYTNGTYYAAVYGDGTSAGTASGAIVSIVVSSGSIASFGLVAGTDTTVYDGGAGYTYGTVNLGSSYTFSD</sequence>
<evidence type="ECO:0000259" key="1">
    <source>
        <dbReference type="Pfam" id="PF09215"/>
    </source>
</evidence>
<dbReference type="InterPro" id="IPR036327">
    <property type="entry name" value="Gp8_sf"/>
</dbReference>
<accession>A0A382DWP4</accession>
<feature type="domain" description="Bacteriophage T4 Gp8" evidence="1">
    <location>
        <begin position="3"/>
        <end position="102"/>
    </location>
</feature>
<dbReference type="AlphaFoldDB" id="A0A382DWP4"/>
<feature type="non-terminal residue" evidence="2">
    <location>
        <position position="276"/>
    </location>
</feature>
<evidence type="ECO:0000313" key="2">
    <source>
        <dbReference type="EMBL" id="SVB42675.1"/>
    </source>
</evidence>
<dbReference type="SUPFAM" id="SSF89433">
    <property type="entry name" value="Baseplate structural protein gp8"/>
    <property type="match status" value="1"/>
</dbReference>
<dbReference type="EMBL" id="UINC01041426">
    <property type="protein sequence ID" value="SVB42675.1"/>
    <property type="molecule type" value="Genomic_DNA"/>
</dbReference>
<gene>
    <name evidence="2" type="ORF">METZ01_LOCUS195529</name>
</gene>
<organism evidence="2">
    <name type="scientific">marine metagenome</name>
    <dbReference type="NCBI Taxonomy" id="408172"/>
    <lineage>
        <taxon>unclassified sequences</taxon>
        <taxon>metagenomes</taxon>
        <taxon>ecological metagenomes</taxon>
    </lineage>
</organism>
<dbReference type="Pfam" id="PF09215">
    <property type="entry name" value="Phage-Gp8"/>
    <property type="match status" value="1"/>
</dbReference>
<reference evidence="2" key="1">
    <citation type="submission" date="2018-05" db="EMBL/GenBank/DDBJ databases">
        <authorList>
            <person name="Lanie J.A."/>
            <person name="Ng W.-L."/>
            <person name="Kazmierczak K.M."/>
            <person name="Andrzejewski T.M."/>
            <person name="Davidsen T.M."/>
            <person name="Wayne K.J."/>
            <person name="Tettelin H."/>
            <person name="Glass J.I."/>
            <person name="Rusch D."/>
            <person name="Podicherti R."/>
            <person name="Tsui H.-C.T."/>
            <person name="Winkler M.E."/>
        </authorList>
    </citation>
    <scope>NUCLEOTIDE SEQUENCE</scope>
</reference>
<proteinExistence type="predicted"/>
<dbReference type="InterPro" id="IPR015298">
    <property type="entry name" value="Phage_T4_Gp8"/>
</dbReference>
<protein>
    <recommendedName>
        <fullName evidence="1">Bacteriophage T4 Gp8 domain-containing protein</fullName>
    </recommendedName>
</protein>
<name>A0A382DWP4_9ZZZZ</name>
<dbReference type="Gene3D" id="2.60.340.10">
    <property type="entry name" value="baseplate structural protein gp8, domain 1"/>
    <property type="match status" value="1"/>
</dbReference>